<dbReference type="Pfam" id="PF00400">
    <property type="entry name" value="WD40"/>
    <property type="match status" value="1"/>
</dbReference>
<comment type="caution">
    <text evidence="5">The sequence shown here is derived from an EMBL/GenBank/DDBJ whole genome shotgun (WGS) entry which is preliminary data.</text>
</comment>
<keyword evidence="6" id="KW-1185">Reference proteome</keyword>
<dbReference type="Gene3D" id="2.130.10.10">
    <property type="entry name" value="YVTN repeat-like/Quinoprotein amine dehydrogenase"/>
    <property type="match status" value="4"/>
</dbReference>
<dbReference type="PANTHER" id="PTHR19848:SF0">
    <property type="entry name" value="NOTCHLESS PROTEIN HOMOLOG 1"/>
    <property type="match status" value="1"/>
</dbReference>
<dbReference type="InterPro" id="IPR036322">
    <property type="entry name" value="WD40_repeat_dom_sf"/>
</dbReference>
<accession>A0A4Q7WZH9</accession>
<dbReference type="GO" id="GO:0000027">
    <property type="term" value="P:ribosomal large subunit assembly"/>
    <property type="evidence" value="ECO:0007669"/>
    <property type="project" value="TreeGrafter"/>
</dbReference>
<gene>
    <name evidence="5" type="ORF">EV645_3534</name>
</gene>
<dbReference type="PROSITE" id="PS00678">
    <property type="entry name" value="WD_REPEATS_1"/>
    <property type="match status" value="1"/>
</dbReference>
<keyword evidence="1 3" id="KW-0853">WD repeat</keyword>
<feature type="repeat" description="WD" evidence="3">
    <location>
        <begin position="1042"/>
        <end position="1083"/>
    </location>
</feature>
<dbReference type="InterPro" id="IPR027417">
    <property type="entry name" value="P-loop_NTPase"/>
</dbReference>
<dbReference type="InterPro" id="IPR001680">
    <property type="entry name" value="WD40_rpt"/>
</dbReference>
<evidence type="ECO:0000256" key="3">
    <source>
        <dbReference type="PROSITE-ProRule" id="PRU00221"/>
    </source>
</evidence>
<dbReference type="InterPro" id="IPR007111">
    <property type="entry name" value="NACHT_NTPase"/>
</dbReference>
<feature type="repeat" description="WD" evidence="3">
    <location>
        <begin position="786"/>
        <end position="800"/>
    </location>
</feature>
<feature type="domain" description="NACHT" evidence="4">
    <location>
        <begin position="288"/>
        <end position="425"/>
    </location>
</feature>
<dbReference type="SUPFAM" id="SSF52540">
    <property type="entry name" value="P-loop containing nucleoside triphosphate hydrolases"/>
    <property type="match status" value="1"/>
</dbReference>
<protein>
    <submittedName>
        <fullName evidence="5">WD40 repeat protein</fullName>
    </submittedName>
</protein>
<dbReference type="SMART" id="SM00320">
    <property type="entry name" value="WD40"/>
    <property type="match status" value="10"/>
</dbReference>
<organism evidence="5 6">
    <name type="scientific">Kribbella rubisoli</name>
    <dbReference type="NCBI Taxonomy" id="3075929"/>
    <lineage>
        <taxon>Bacteria</taxon>
        <taxon>Bacillati</taxon>
        <taxon>Actinomycetota</taxon>
        <taxon>Actinomycetes</taxon>
        <taxon>Propionibacteriales</taxon>
        <taxon>Kribbellaceae</taxon>
        <taxon>Kribbella</taxon>
    </lineage>
</organism>
<feature type="repeat" description="WD" evidence="3">
    <location>
        <begin position="1168"/>
        <end position="1209"/>
    </location>
</feature>
<evidence type="ECO:0000256" key="2">
    <source>
        <dbReference type="ARBA" id="ARBA00022737"/>
    </source>
</evidence>
<evidence type="ECO:0000313" key="6">
    <source>
        <dbReference type="Proteomes" id="UP000292027"/>
    </source>
</evidence>
<dbReference type="EMBL" id="SHKR01000012">
    <property type="protein sequence ID" value="RZU15992.1"/>
    <property type="molecule type" value="Genomic_DNA"/>
</dbReference>
<sequence length="1396" mass="147925">MTGDGPRVEIFGIGIGAYTDPAHLPLSVDQELQAISQVLADFGAVENPWTAPDFRGSDAVFERLRAWRQSPEPRTFLCWIGHGITDQDRAALLHSMSEKDRWAGCFTPENLVEFIVEKDLGATDHEWSVVVIDACGSSTFVKELGALVDKRSDERRMLLIGTSGDGASRLGRFSHVLRTVLADTFAANQSITLWDLCGELRSELPDAEVVPKNIRNFALVRRTPVVSGMTIDHAAEVQAVLARLNDDERRHFAAKAQGGELGDESWYYQERAAETAHVVDWLSATRSGLLVITGPPGSGKSALLGQLVVRTRPEIRSVLERLGLLIQTAEGDRPPDDIFDLSLHLTGMTTADLLAQIAGLLDLVPPPAQLPHQVEWLIARLSGHAGAPLTVLLDALDEAADPVAMAASLRRLSRLPAVRLVVGTRQVAAGEDNAVDVDLLAILQVRPSDVVTVQRDGDAIAGYARRRLTDAVRAGELIADPDLIARTSARIGGGSDDFLGARLIIAELRATPGPLTEDGITPLLQKDHRTLFADAVARMQRHHSSARTLLRALAMARGRGLPLRDGVWAQVGSALSAGQLPNGDDIHDLLRIAAPYVSVHHEHGQTVYRLAHRTFEEHFEADRTEVAEGHAKIVRVLADSLRARGASNDTANPYIAHYVSAHALAGGGAGWEQLAEMVDVFDRLELPALVGDALRSGKGSTAVPPEISAVISVWHVLASAAPEDRKGILQLALARQCGESPPLSAMNGAWSLERAVMVWQAAHLVLPIHTKGVNAVVPVVRGGRTLVASAGSDGRVRIWDTLAQPREVVTWSGPRSAATALAVLSGAGQSSLVVGRQDGTVSVWDPWAGQDRVRRLSCHEATVTALSVLEQAGKLIFASGDISGRVLVQDVRTGDTLSTWQHPRGSSVQTLTSSDGKGLHIGCNDGSLRRWEPLSEAAPGSPVQAHRGGIRAAVAKASGGTRASEQAWILSAGNDGEVKEWTAFTATPEGGQARIRQDYGVRALASWNDGATSYIATGNNKGIVALWSADAGVEPTASLSTNAGRIRDIAVLTADSSRQVLALAGEDGAVRIWDAMSARPASDSNLPISGLARLGGELPMLAVCTASGVEFISAAPHRPDGDLPAPVRAPGITAVDGYLDSGGRPVLVLGSNSRTAVELRSDRKLRVVRVHGRALTSFAGGDHQTVIAGATDDGAVWLWDAETLAVSRRIKDDSGPIHTLISYVGADSRARLVTAGRTVRPRIWDPATGESSILDLPQGAGKSAMALIPAQSRLLLAAAGNDRTVHLWDLELGTPVLRPLVHRSPVRAIGPAESSDGGVVMATACADGTIGLWNPLSGEVGRIISGFPIACLAGLAPQTIALGGADGLAIIRYEPGQLKTDNSGTVSMANWSTDSA</sequence>
<dbReference type="PROSITE" id="PS50837">
    <property type="entry name" value="NACHT"/>
    <property type="match status" value="1"/>
</dbReference>
<reference evidence="5 6" key="1">
    <citation type="journal article" date="2015" name="Stand. Genomic Sci.">
        <title>Genomic Encyclopedia of Bacterial and Archaeal Type Strains, Phase III: the genomes of soil and plant-associated and newly described type strains.</title>
        <authorList>
            <person name="Whitman W.B."/>
            <person name="Woyke T."/>
            <person name="Klenk H.P."/>
            <person name="Zhou Y."/>
            <person name="Lilburn T.G."/>
            <person name="Beck B.J."/>
            <person name="De Vos P."/>
            <person name="Vandamme P."/>
            <person name="Eisen J.A."/>
            <person name="Garrity G."/>
            <person name="Hugenholtz P."/>
            <person name="Kyrpides N.C."/>
        </authorList>
    </citation>
    <scope>NUCLEOTIDE SEQUENCE [LARGE SCALE GENOMIC DNA]</scope>
    <source>
        <strain evidence="5 6">VKM Ac-2540</strain>
    </source>
</reference>
<dbReference type="SUPFAM" id="SSF50978">
    <property type="entry name" value="WD40 repeat-like"/>
    <property type="match status" value="2"/>
</dbReference>
<name>A0A4Q7WZH9_9ACTN</name>
<keyword evidence="2" id="KW-0677">Repeat</keyword>
<proteinExistence type="predicted"/>
<dbReference type="RefSeq" id="WP_130444940.1">
    <property type="nucleotide sequence ID" value="NZ_SHKR01000012.1"/>
</dbReference>
<dbReference type="PROSITE" id="PS50082">
    <property type="entry name" value="WD_REPEATS_2"/>
    <property type="match status" value="4"/>
</dbReference>
<feature type="repeat" description="WD" evidence="3">
    <location>
        <begin position="1275"/>
        <end position="1298"/>
    </location>
</feature>
<dbReference type="OrthoDB" id="414967at2"/>
<evidence type="ECO:0000256" key="1">
    <source>
        <dbReference type="ARBA" id="ARBA00022574"/>
    </source>
</evidence>
<dbReference type="PANTHER" id="PTHR19848">
    <property type="entry name" value="WD40 REPEAT PROTEIN"/>
    <property type="match status" value="1"/>
</dbReference>
<dbReference type="InterPro" id="IPR019775">
    <property type="entry name" value="WD40_repeat_CS"/>
</dbReference>
<dbReference type="Proteomes" id="UP000292027">
    <property type="component" value="Unassembled WGS sequence"/>
</dbReference>
<evidence type="ECO:0000259" key="4">
    <source>
        <dbReference type="PROSITE" id="PS50837"/>
    </source>
</evidence>
<evidence type="ECO:0000313" key="5">
    <source>
        <dbReference type="EMBL" id="RZU15992.1"/>
    </source>
</evidence>
<dbReference type="InterPro" id="IPR015943">
    <property type="entry name" value="WD40/YVTN_repeat-like_dom_sf"/>
</dbReference>